<protein>
    <submittedName>
        <fullName evidence="1">SUKH-3 domain-containing protein</fullName>
    </submittedName>
</protein>
<dbReference type="Proteomes" id="UP001382904">
    <property type="component" value="Unassembled WGS sequence"/>
</dbReference>
<gene>
    <name evidence="1" type="ORF">WKI68_44285</name>
</gene>
<keyword evidence="2" id="KW-1185">Reference proteome</keyword>
<accession>A0ABU8UES8</accession>
<dbReference type="Pfam" id="PF14433">
    <property type="entry name" value="SUKH-3"/>
    <property type="match status" value="1"/>
</dbReference>
<name>A0ABU8UES8_9ACTN</name>
<evidence type="ECO:0000313" key="2">
    <source>
        <dbReference type="Proteomes" id="UP001382904"/>
    </source>
</evidence>
<dbReference type="InterPro" id="IPR025850">
    <property type="entry name" value="SUKH-3"/>
</dbReference>
<organism evidence="1 2">
    <name type="scientific">Streptomyces caledonius</name>
    <dbReference type="NCBI Taxonomy" id="3134107"/>
    <lineage>
        <taxon>Bacteria</taxon>
        <taxon>Bacillati</taxon>
        <taxon>Actinomycetota</taxon>
        <taxon>Actinomycetes</taxon>
        <taxon>Kitasatosporales</taxon>
        <taxon>Streptomycetaceae</taxon>
        <taxon>Streptomyces</taxon>
    </lineage>
</organism>
<reference evidence="1 2" key="1">
    <citation type="submission" date="2024-03" db="EMBL/GenBank/DDBJ databases">
        <title>Novel Streptomyces species of biotechnological and ecological value are a feature of Machair soil.</title>
        <authorList>
            <person name="Prole J.R."/>
            <person name="Goodfellow M."/>
            <person name="Allenby N."/>
            <person name="Ward A.C."/>
        </authorList>
    </citation>
    <scope>NUCLEOTIDE SEQUENCE [LARGE SCALE GENOMIC DNA]</scope>
    <source>
        <strain evidence="1 2">MS1.HAVA.3</strain>
    </source>
</reference>
<dbReference type="EMBL" id="JBBKAM010000004">
    <property type="protein sequence ID" value="MEJ8646395.1"/>
    <property type="molecule type" value="Genomic_DNA"/>
</dbReference>
<evidence type="ECO:0000313" key="1">
    <source>
        <dbReference type="EMBL" id="MEJ8646395.1"/>
    </source>
</evidence>
<proteinExistence type="predicted"/>
<sequence>MTAHAAARGFLAEFGGLRFMFSGPGVEVARSAFLRDPSVCEGEEDLCLEWSEELGRRLFPIGEQAEGVAFLAIDEHGAVISLGTGVAETYGPVPAAFERMLLGYKAAVLGWVAGGGITGR</sequence>
<comment type="caution">
    <text evidence="1">The sequence shown here is derived from an EMBL/GenBank/DDBJ whole genome shotgun (WGS) entry which is preliminary data.</text>
</comment>